<dbReference type="Pfam" id="PF00450">
    <property type="entry name" value="Peptidase_S10"/>
    <property type="match status" value="1"/>
</dbReference>
<proteinExistence type="inferred from homology"/>
<dbReference type="GO" id="GO:0006508">
    <property type="term" value="P:proteolysis"/>
    <property type="evidence" value="ECO:0007669"/>
    <property type="project" value="UniProtKB-KW"/>
</dbReference>
<dbReference type="AlphaFoldDB" id="A0A1V9YCQ3"/>
<keyword evidence="2" id="KW-0472">Membrane</keyword>
<dbReference type="OrthoDB" id="71939at2759"/>
<protein>
    <submittedName>
        <fullName evidence="3">Serine protease family S10</fullName>
    </submittedName>
</protein>
<evidence type="ECO:0000256" key="1">
    <source>
        <dbReference type="ARBA" id="ARBA00009431"/>
    </source>
</evidence>
<comment type="caution">
    <text evidence="3">The sequence shown here is derived from an EMBL/GenBank/DDBJ whole genome shotgun (WGS) entry which is preliminary data.</text>
</comment>
<feature type="non-terminal residue" evidence="3">
    <location>
        <position position="1"/>
    </location>
</feature>
<gene>
    <name evidence="3" type="ORF">ACHHYP_14665</name>
</gene>
<keyword evidence="2" id="KW-0812">Transmembrane</keyword>
<feature type="transmembrane region" description="Helical" evidence="2">
    <location>
        <begin position="306"/>
        <end position="327"/>
    </location>
</feature>
<evidence type="ECO:0000256" key="2">
    <source>
        <dbReference type="SAM" id="Phobius"/>
    </source>
</evidence>
<dbReference type="GO" id="GO:0004185">
    <property type="term" value="F:serine-type carboxypeptidase activity"/>
    <property type="evidence" value="ECO:0007669"/>
    <property type="project" value="InterPro"/>
</dbReference>
<dbReference type="Gene3D" id="3.40.50.1820">
    <property type="entry name" value="alpha/beta hydrolase"/>
    <property type="match status" value="1"/>
</dbReference>
<dbReference type="InterPro" id="IPR033124">
    <property type="entry name" value="Ser_caboxypep_his_AS"/>
</dbReference>
<dbReference type="InterPro" id="IPR029058">
    <property type="entry name" value="AB_hydrolase_fold"/>
</dbReference>
<keyword evidence="2" id="KW-1133">Transmembrane helix</keyword>
<evidence type="ECO:0000313" key="3">
    <source>
        <dbReference type="EMBL" id="OQR83467.1"/>
    </source>
</evidence>
<evidence type="ECO:0000313" key="4">
    <source>
        <dbReference type="Proteomes" id="UP000243579"/>
    </source>
</evidence>
<accession>A0A1V9YCQ3</accession>
<organism evidence="3 4">
    <name type="scientific">Achlya hypogyna</name>
    <name type="common">Oomycete</name>
    <name type="synonym">Protoachlya hypogyna</name>
    <dbReference type="NCBI Taxonomy" id="1202772"/>
    <lineage>
        <taxon>Eukaryota</taxon>
        <taxon>Sar</taxon>
        <taxon>Stramenopiles</taxon>
        <taxon>Oomycota</taxon>
        <taxon>Saprolegniomycetes</taxon>
        <taxon>Saprolegniales</taxon>
        <taxon>Achlyaceae</taxon>
        <taxon>Achlya</taxon>
    </lineage>
</organism>
<name>A0A1V9YCQ3_ACHHY</name>
<dbReference type="Proteomes" id="UP000243579">
    <property type="component" value="Unassembled WGS sequence"/>
</dbReference>
<keyword evidence="3" id="KW-0645">Protease</keyword>
<dbReference type="PANTHER" id="PTHR11802:SF201">
    <property type="entry name" value="CARBOXYPEPTIDASE"/>
    <property type="match status" value="1"/>
</dbReference>
<comment type="similarity">
    <text evidence="1">Belongs to the peptidase S10 family.</text>
</comment>
<dbReference type="PROSITE" id="PS00560">
    <property type="entry name" value="CARBOXYPEPT_SER_HIS"/>
    <property type="match status" value="1"/>
</dbReference>
<dbReference type="EMBL" id="JNBR01002145">
    <property type="protein sequence ID" value="OQR83467.1"/>
    <property type="molecule type" value="Genomic_DNA"/>
</dbReference>
<dbReference type="PANTHER" id="PTHR11802">
    <property type="entry name" value="SERINE PROTEASE FAMILY S10 SERINE CARBOXYPEPTIDASE"/>
    <property type="match status" value="1"/>
</dbReference>
<reference evidence="3 4" key="1">
    <citation type="journal article" date="2014" name="Genome Biol. Evol.">
        <title>The secreted proteins of Achlya hypogyna and Thraustotheca clavata identify the ancestral oomycete secretome and reveal gene acquisitions by horizontal gene transfer.</title>
        <authorList>
            <person name="Misner I."/>
            <person name="Blouin N."/>
            <person name="Leonard G."/>
            <person name="Richards T.A."/>
            <person name="Lane C.E."/>
        </authorList>
    </citation>
    <scope>NUCLEOTIDE SEQUENCE [LARGE SCALE GENOMIC DNA]</scope>
    <source>
        <strain evidence="3 4">ATCC 48635</strain>
    </source>
</reference>
<dbReference type="SUPFAM" id="SSF53474">
    <property type="entry name" value="alpha/beta-Hydrolases"/>
    <property type="match status" value="1"/>
</dbReference>
<keyword evidence="3" id="KW-0378">Hydrolase</keyword>
<sequence>GIYIPFLTAKLLSSPIPGLALKGIAIGNAYTDVAVEAPAFFEYMYTHALISIETHRAIQTNCGDQLVRACLQGNLSCSNDCARALVEGYLSSDSFAMDPYYIYGDVCQIPSSQASLLPSPKLRPMHRGVIGPCAAQYTASYLRQPEVQKVLHIPTQTQWTDCSAEVSFAYHSSPSALQKYPSILKSGMKVLIYAGDADTVVNFMGTQRWLTQEGLNLSVVSPWRGWFGPDKQLAGYTEGYTNLTFTTVKGAGHMVPAMRPLHALYMFECFVYGDAACAKFTYPVDGFEALTGAATTTDSSATSHGALWTVAGIAVGVAVVAGLAWGYRKMRGSKAEYAPLTA</sequence>
<keyword evidence="4" id="KW-1185">Reference proteome</keyword>
<dbReference type="InterPro" id="IPR001563">
    <property type="entry name" value="Peptidase_S10"/>
</dbReference>